<organism evidence="3 4">
    <name type="scientific">Streptomyces thermolineatus</name>
    <dbReference type="NCBI Taxonomy" id="44033"/>
    <lineage>
        <taxon>Bacteria</taxon>
        <taxon>Bacillati</taxon>
        <taxon>Actinomycetota</taxon>
        <taxon>Actinomycetes</taxon>
        <taxon>Kitasatosporales</taxon>
        <taxon>Streptomycetaceae</taxon>
        <taxon>Streptomyces</taxon>
    </lineage>
</organism>
<proteinExistence type="predicted"/>
<evidence type="ECO:0000259" key="2">
    <source>
        <dbReference type="Pfam" id="PF11706"/>
    </source>
</evidence>
<evidence type="ECO:0000313" key="4">
    <source>
        <dbReference type="Proteomes" id="UP001501358"/>
    </source>
</evidence>
<gene>
    <name evidence="3" type="ORF">GCM10010406_00260</name>
</gene>
<comment type="caution">
    <text evidence="3">The sequence shown here is derived from an EMBL/GenBank/DDBJ whole genome shotgun (WGS) entry which is preliminary data.</text>
</comment>
<dbReference type="RefSeq" id="WP_344381032.1">
    <property type="nucleotide sequence ID" value="NZ_BAAATA010000001.1"/>
</dbReference>
<name>A0ABN3KPI2_9ACTN</name>
<dbReference type="InterPro" id="IPR021005">
    <property type="entry name" value="Znf_CGNR"/>
</dbReference>
<feature type="region of interest" description="Disordered" evidence="1">
    <location>
        <begin position="27"/>
        <end position="56"/>
    </location>
</feature>
<dbReference type="PANTHER" id="PTHR35525:SF3">
    <property type="entry name" value="BLL6575 PROTEIN"/>
    <property type="match status" value="1"/>
</dbReference>
<dbReference type="Pfam" id="PF07336">
    <property type="entry name" value="ABATE"/>
    <property type="match status" value="1"/>
</dbReference>
<dbReference type="InterPro" id="IPR023286">
    <property type="entry name" value="ABATE_dom_sf"/>
</dbReference>
<protein>
    <submittedName>
        <fullName evidence="3">CGNR zinc finger domain-containing protein</fullName>
    </submittedName>
</protein>
<dbReference type="SUPFAM" id="SSF160904">
    <property type="entry name" value="Jann2411-like"/>
    <property type="match status" value="1"/>
</dbReference>
<accession>A0ABN3KPI2</accession>
<feature type="domain" description="Zinc finger CGNR" evidence="2">
    <location>
        <begin position="152"/>
        <end position="194"/>
    </location>
</feature>
<evidence type="ECO:0000313" key="3">
    <source>
        <dbReference type="EMBL" id="GAA2468905.1"/>
    </source>
</evidence>
<keyword evidence="4" id="KW-1185">Reference proteome</keyword>
<feature type="compositionally biased region" description="Basic and acidic residues" evidence="1">
    <location>
        <begin position="195"/>
        <end position="206"/>
    </location>
</feature>
<dbReference type="Proteomes" id="UP001501358">
    <property type="component" value="Unassembled WGS sequence"/>
</dbReference>
<sequence length="206" mass="22052">MAAAASHGLRFDAGRICLDLMATAGPRAGDTPGELLPDPARPAQWPAGAGLVPRDGPVRIGADRPRRFRSLRELLHRAVHGELAGRTPDGDIARLNETALAAPPAPPAPRAVRGRDGALRRALAAPPTCEQLLGAVARDAVDLLADPAARARLRRCEGEACPLVHPDSSRGGRRRWCSSETCGDRERAARHRRRTAGEHRPVPHPR</sequence>
<dbReference type="Gene3D" id="1.10.3300.10">
    <property type="entry name" value="Jann2411-like domain"/>
    <property type="match status" value="1"/>
</dbReference>
<dbReference type="InterPro" id="IPR010852">
    <property type="entry name" value="ABATE"/>
</dbReference>
<dbReference type="PANTHER" id="PTHR35525">
    <property type="entry name" value="BLL6575 PROTEIN"/>
    <property type="match status" value="1"/>
</dbReference>
<reference evidence="3 4" key="1">
    <citation type="journal article" date="2019" name="Int. J. Syst. Evol. Microbiol.">
        <title>The Global Catalogue of Microorganisms (GCM) 10K type strain sequencing project: providing services to taxonomists for standard genome sequencing and annotation.</title>
        <authorList>
            <consortium name="The Broad Institute Genomics Platform"/>
            <consortium name="The Broad Institute Genome Sequencing Center for Infectious Disease"/>
            <person name="Wu L."/>
            <person name="Ma J."/>
        </authorList>
    </citation>
    <scope>NUCLEOTIDE SEQUENCE [LARGE SCALE GENOMIC DNA]</scope>
    <source>
        <strain evidence="3 4">JCM 6307</strain>
    </source>
</reference>
<evidence type="ECO:0000256" key="1">
    <source>
        <dbReference type="SAM" id="MobiDB-lite"/>
    </source>
</evidence>
<feature type="region of interest" description="Disordered" evidence="1">
    <location>
        <begin position="167"/>
        <end position="206"/>
    </location>
</feature>
<dbReference type="Pfam" id="PF11706">
    <property type="entry name" value="zf-CGNR"/>
    <property type="match status" value="1"/>
</dbReference>
<dbReference type="EMBL" id="BAAATA010000001">
    <property type="protein sequence ID" value="GAA2468905.1"/>
    <property type="molecule type" value="Genomic_DNA"/>
</dbReference>